<reference evidence="2" key="1">
    <citation type="submission" date="2018-03" db="EMBL/GenBank/DDBJ databases">
        <authorList>
            <person name="Guldener U."/>
        </authorList>
    </citation>
    <scope>NUCLEOTIDE SEQUENCE</scope>
</reference>
<evidence type="ECO:0000259" key="1">
    <source>
        <dbReference type="Pfam" id="PF06985"/>
    </source>
</evidence>
<name>A0AAE8MMT7_9HYPO</name>
<organism evidence="2 3">
    <name type="scientific">Fusarium torulosum</name>
    <dbReference type="NCBI Taxonomy" id="33205"/>
    <lineage>
        <taxon>Eukaryota</taxon>
        <taxon>Fungi</taxon>
        <taxon>Dikarya</taxon>
        <taxon>Ascomycota</taxon>
        <taxon>Pezizomycotina</taxon>
        <taxon>Sordariomycetes</taxon>
        <taxon>Hypocreomycetidae</taxon>
        <taxon>Hypocreales</taxon>
        <taxon>Nectriaceae</taxon>
        <taxon>Fusarium</taxon>
    </lineage>
</organism>
<dbReference type="AlphaFoldDB" id="A0AAE8MMT7"/>
<proteinExistence type="predicted"/>
<keyword evidence="3" id="KW-1185">Reference proteome</keyword>
<dbReference type="InterPro" id="IPR052895">
    <property type="entry name" value="HetReg/Transcr_Mod"/>
</dbReference>
<dbReference type="Pfam" id="PF06985">
    <property type="entry name" value="HET"/>
    <property type="match status" value="1"/>
</dbReference>
<sequence>MDFRYTEELDNKTFRIFKLEPGQKTDDLRGSLQTHSFNSPPQYEALSYVWGPMDRNKSMNCDGQEFKITNSLDIALRRPRLFDTSRFLWIGQICINQRSNKERSTQVSLMKSIYSQASLVNAWLGPIDRDEANSAKEIITTLARLKEFSSDTKHFPEDEKLLEYNLPARSSPAWSRLNSMMGATYFSRV</sequence>
<gene>
    <name evidence="2" type="ORF">FTOL_13579</name>
</gene>
<accession>A0AAE8MMT7</accession>
<dbReference type="PANTHER" id="PTHR24148:SF64">
    <property type="entry name" value="HETEROKARYON INCOMPATIBILITY DOMAIN-CONTAINING PROTEIN"/>
    <property type="match status" value="1"/>
</dbReference>
<protein>
    <recommendedName>
        <fullName evidence="1">Heterokaryon incompatibility domain-containing protein</fullName>
    </recommendedName>
</protein>
<dbReference type="InterPro" id="IPR010730">
    <property type="entry name" value="HET"/>
</dbReference>
<dbReference type="EMBL" id="ONZP01000889">
    <property type="protein sequence ID" value="SPJ91925.1"/>
    <property type="molecule type" value="Genomic_DNA"/>
</dbReference>
<dbReference type="PANTHER" id="PTHR24148">
    <property type="entry name" value="ANKYRIN REPEAT DOMAIN-CONTAINING PROTEIN 39 HOMOLOG-RELATED"/>
    <property type="match status" value="1"/>
</dbReference>
<evidence type="ECO:0000313" key="3">
    <source>
        <dbReference type="Proteomes" id="UP001187734"/>
    </source>
</evidence>
<feature type="domain" description="Heterokaryon incompatibility" evidence="1">
    <location>
        <begin position="43"/>
        <end position="188"/>
    </location>
</feature>
<dbReference type="Proteomes" id="UP001187734">
    <property type="component" value="Unassembled WGS sequence"/>
</dbReference>
<evidence type="ECO:0000313" key="2">
    <source>
        <dbReference type="EMBL" id="SPJ91925.1"/>
    </source>
</evidence>
<comment type="caution">
    <text evidence="2">The sequence shown here is derived from an EMBL/GenBank/DDBJ whole genome shotgun (WGS) entry which is preliminary data.</text>
</comment>